<name>A0A382QMB7_9ZZZZ</name>
<feature type="non-terminal residue" evidence="1">
    <location>
        <position position="55"/>
    </location>
</feature>
<dbReference type="EMBL" id="UINC01115554">
    <property type="protein sequence ID" value="SVC86669.1"/>
    <property type="molecule type" value="Genomic_DNA"/>
</dbReference>
<accession>A0A382QMB7</accession>
<proteinExistence type="predicted"/>
<evidence type="ECO:0000313" key="1">
    <source>
        <dbReference type="EMBL" id="SVC86669.1"/>
    </source>
</evidence>
<reference evidence="1" key="1">
    <citation type="submission" date="2018-05" db="EMBL/GenBank/DDBJ databases">
        <authorList>
            <person name="Lanie J.A."/>
            <person name="Ng W.-L."/>
            <person name="Kazmierczak K.M."/>
            <person name="Andrzejewski T.M."/>
            <person name="Davidsen T.M."/>
            <person name="Wayne K.J."/>
            <person name="Tettelin H."/>
            <person name="Glass J.I."/>
            <person name="Rusch D."/>
            <person name="Podicherti R."/>
            <person name="Tsui H.-C.T."/>
            <person name="Winkler M.E."/>
        </authorList>
    </citation>
    <scope>NUCLEOTIDE SEQUENCE</scope>
</reference>
<protein>
    <submittedName>
        <fullName evidence="1">Uncharacterized protein</fullName>
    </submittedName>
</protein>
<dbReference type="AlphaFoldDB" id="A0A382QMB7"/>
<organism evidence="1">
    <name type="scientific">marine metagenome</name>
    <dbReference type="NCBI Taxonomy" id="408172"/>
    <lineage>
        <taxon>unclassified sequences</taxon>
        <taxon>metagenomes</taxon>
        <taxon>ecological metagenomes</taxon>
    </lineage>
</organism>
<sequence length="55" mass="6080">MNKAMCSAVALVFSGSALYAQDEINRTPVDDASFEIIADHFRYDRQMPLEAVTIG</sequence>
<gene>
    <name evidence="1" type="ORF">METZ01_LOCUS339523</name>
</gene>